<organism evidence="2 3">
    <name type="scientific">Aromia moschata</name>
    <dbReference type="NCBI Taxonomy" id="1265417"/>
    <lineage>
        <taxon>Eukaryota</taxon>
        <taxon>Metazoa</taxon>
        <taxon>Ecdysozoa</taxon>
        <taxon>Arthropoda</taxon>
        <taxon>Hexapoda</taxon>
        <taxon>Insecta</taxon>
        <taxon>Pterygota</taxon>
        <taxon>Neoptera</taxon>
        <taxon>Endopterygota</taxon>
        <taxon>Coleoptera</taxon>
        <taxon>Polyphaga</taxon>
        <taxon>Cucujiformia</taxon>
        <taxon>Chrysomeloidea</taxon>
        <taxon>Cerambycidae</taxon>
        <taxon>Cerambycinae</taxon>
        <taxon>Callichromatini</taxon>
        <taxon>Aromia</taxon>
    </lineage>
</organism>
<evidence type="ECO:0000313" key="2">
    <source>
        <dbReference type="EMBL" id="KAJ8953420.1"/>
    </source>
</evidence>
<dbReference type="AlphaFoldDB" id="A0AAV8YQ43"/>
<dbReference type="SMART" id="SM00597">
    <property type="entry name" value="ZnF_TTF"/>
    <property type="match status" value="1"/>
</dbReference>
<gene>
    <name evidence="2" type="ORF">NQ318_023537</name>
</gene>
<feature type="domain" description="TTF-type" evidence="1">
    <location>
        <begin position="77"/>
        <end position="166"/>
    </location>
</feature>
<comment type="caution">
    <text evidence="2">The sequence shown here is derived from an EMBL/GenBank/DDBJ whole genome shotgun (WGS) entry which is preliminary data.</text>
</comment>
<proteinExistence type="predicted"/>
<dbReference type="EMBL" id="JAPWTK010000056">
    <property type="protein sequence ID" value="KAJ8953420.1"/>
    <property type="molecule type" value="Genomic_DNA"/>
</dbReference>
<accession>A0AAV8YQ43</accession>
<evidence type="ECO:0000259" key="1">
    <source>
        <dbReference type="SMART" id="SM00597"/>
    </source>
</evidence>
<dbReference type="Proteomes" id="UP001162162">
    <property type="component" value="Unassembled WGS sequence"/>
</dbReference>
<name>A0AAV8YQ43_9CUCU</name>
<feature type="non-terminal residue" evidence="2">
    <location>
        <position position="1"/>
    </location>
</feature>
<protein>
    <recommendedName>
        <fullName evidence="1">TTF-type domain-containing protein</fullName>
    </recommendedName>
</protein>
<sequence>IPPPQSQHVKRGLARTVSGKNSVTLLSGQTLYIILDIGNFVNNKQITANKLDVINSLWVPPPTHMFPLLAKYDDKKVKLRFRHKWLIEFKWLSYSAKENGAFCKCCVFFATTGGVNSQTLGALVKTKMDNWKKAKEIFNSHQSRQFHKESISAYENLAKIKEGVQESVIDLIDENRKKQVAQNRAKIKPIIEAVLVVERKCHLEDIEIPEN</sequence>
<evidence type="ECO:0000313" key="3">
    <source>
        <dbReference type="Proteomes" id="UP001162162"/>
    </source>
</evidence>
<keyword evidence="3" id="KW-1185">Reference proteome</keyword>
<dbReference type="InterPro" id="IPR006580">
    <property type="entry name" value="Znf_TTF"/>
</dbReference>
<reference evidence="2" key="1">
    <citation type="journal article" date="2023" name="Insect Mol. Biol.">
        <title>Genome sequencing provides insights into the evolution of gene families encoding plant cell wall-degrading enzymes in longhorned beetles.</title>
        <authorList>
            <person name="Shin N.R."/>
            <person name="Okamura Y."/>
            <person name="Kirsch R."/>
            <person name="Pauchet Y."/>
        </authorList>
    </citation>
    <scope>NUCLEOTIDE SEQUENCE</scope>
    <source>
        <strain evidence="2">AMC_N1</strain>
    </source>
</reference>